<name>A0ABP8Z2F1_9MICO</name>
<dbReference type="Pfam" id="PF01323">
    <property type="entry name" value="DSBA"/>
    <property type="match status" value="1"/>
</dbReference>
<dbReference type="PANTHER" id="PTHR13887">
    <property type="entry name" value="GLUTATHIONE S-TRANSFERASE KAPPA"/>
    <property type="match status" value="1"/>
</dbReference>
<dbReference type="InterPro" id="IPR036249">
    <property type="entry name" value="Thioredoxin-like_sf"/>
</dbReference>
<reference evidence="3" key="1">
    <citation type="journal article" date="2019" name="Int. J. Syst. Evol. Microbiol.">
        <title>The Global Catalogue of Microorganisms (GCM) 10K type strain sequencing project: providing services to taxonomists for standard genome sequencing and annotation.</title>
        <authorList>
            <consortium name="The Broad Institute Genomics Platform"/>
            <consortium name="The Broad Institute Genome Sequencing Center for Infectious Disease"/>
            <person name="Wu L."/>
            <person name="Ma J."/>
        </authorList>
    </citation>
    <scope>NUCLEOTIDE SEQUENCE [LARGE SCALE GENOMIC DNA]</scope>
    <source>
        <strain evidence="3">JCM 19015</strain>
    </source>
</reference>
<evidence type="ECO:0000313" key="2">
    <source>
        <dbReference type="EMBL" id="GAA4744579.1"/>
    </source>
</evidence>
<protein>
    <submittedName>
        <fullName evidence="2">DsbA family oxidoreductase</fullName>
    </submittedName>
</protein>
<dbReference type="SUPFAM" id="SSF52833">
    <property type="entry name" value="Thioredoxin-like"/>
    <property type="match status" value="1"/>
</dbReference>
<dbReference type="PANTHER" id="PTHR13887:SF41">
    <property type="entry name" value="THIOREDOXIN SUPERFAMILY PROTEIN"/>
    <property type="match status" value="1"/>
</dbReference>
<sequence>MRSLIHDPFPHRDSAGMRRRGVRFGLDVTDPVKVDVWSDVACPWCYIGKRKFEEGARTAGVPVEVEYHSFELSPDTPVDFEGSAIEFLSGHKGIPLQQAKAMTDQVSAIAAEVGLDYHYDDIRHTKTLLAHELSHFAKASGKQLDVTEALFKAYFEGGGHIGHVDDLVAIAESVGLDGAAAREALTDHRYAGDVQADLAQAVAYGIRGVPFFVIDGKYGVSGAQAPEVFAGALTQVAAEQAAAR</sequence>
<evidence type="ECO:0000313" key="3">
    <source>
        <dbReference type="Proteomes" id="UP001500121"/>
    </source>
</evidence>
<dbReference type="InterPro" id="IPR001853">
    <property type="entry name" value="DSBA-like_thioredoxin_dom"/>
</dbReference>
<dbReference type="Gene3D" id="3.40.30.10">
    <property type="entry name" value="Glutaredoxin"/>
    <property type="match status" value="1"/>
</dbReference>
<proteinExistence type="predicted"/>
<keyword evidence="3" id="KW-1185">Reference proteome</keyword>
<organism evidence="2 3">
    <name type="scientific">Amnibacterium soli</name>
    <dbReference type="NCBI Taxonomy" id="1282736"/>
    <lineage>
        <taxon>Bacteria</taxon>
        <taxon>Bacillati</taxon>
        <taxon>Actinomycetota</taxon>
        <taxon>Actinomycetes</taxon>
        <taxon>Micrococcales</taxon>
        <taxon>Microbacteriaceae</taxon>
        <taxon>Amnibacterium</taxon>
    </lineage>
</organism>
<accession>A0ABP8Z2F1</accession>
<dbReference type="Proteomes" id="UP001500121">
    <property type="component" value="Unassembled WGS sequence"/>
</dbReference>
<feature type="domain" description="DSBA-like thioredoxin" evidence="1">
    <location>
        <begin position="34"/>
        <end position="233"/>
    </location>
</feature>
<dbReference type="CDD" id="cd03024">
    <property type="entry name" value="DsbA_FrnE"/>
    <property type="match status" value="1"/>
</dbReference>
<gene>
    <name evidence="2" type="ORF">GCM10025783_15400</name>
</gene>
<comment type="caution">
    <text evidence="2">The sequence shown here is derived from an EMBL/GenBank/DDBJ whole genome shotgun (WGS) entry which is preliminary data.</text>
</comment>
<dbReference type="EMBL" id="BAABLP010000002">
    <property type="protein sequence ID" value="GAA4744579.1"/>
    <property type="molecule type" value="Genomic_DNA"/>
</dbReference>
<evidence type="ECO:0000259" key="1">
    <source>
        <dbReference type="Pfam" id="PF01323"/>
    </source>
</evidence>